<dbReference type="SUPFAM" id="SSF52218">
    <property type="entry name" value="Flavoproteins"/>
    <property type="match status" value="1"/>
</dbReference>
<dbReference type="AlphaFoldDB" id="A0A1B2I6D8"/>
<dbReference type="InterPro" id="IPR029039">
    <property type="entry name" value="Flavoprotein-like_sf"/>
</dbReference>
<dbReference type="PANTHER" id="PTHR43278:SF2">
    <property type="entry name" value="IRON-SULFUR FLAVOPROTEIN"/>
    <property type="match status" value="1"/>
</dbReference>
<dbReference type="Proteomes" id="UP000093044">
    <property type="component" value="Chromosome"/>
</dbReference>
<name>A0A1B2I6D8_9BACT</name>
<keyword evidence="5" id="KW-1185">Reference proteome</keyword>
<dbReference type="OrthoDB" id="9805976at2"/>
<dbReference type="EMBL" id="CP016757">
    <property type="protein sequence ID" value="ANZ45542.1"/>
    <property type="molecule type" value="Genomic_DNA"/>
</dbReference>
<dbReference type="PANTHER" id="PTHR43278">
    <property type="entry name" value="NAD(P)H-DEPENDENT FMN-CONTAINING OXIDOREDUCTASE YWQN-RELATED"/>
    <property type="match status" value="1"/>
</dbReference>
<keyword evidence="1" id="KW-0285">Flavoprotein</keyword>
<keyword evidence="2" id="KW-0288">FMN</keyword>
<dbReference type="Gene3D" id="3.40.50.360">
    <property type="match status" value="1"/>
</dbReference>
<proteinExistence type="predicted"/>
<evidence type="ECO:0000259" key="3">
    <source>
        <dbReference type="Pfam" id="PF03358"/>
    </source>
</evidence>
<evidence type="ECO:0000313" key="4">
    <source>
        <dbReference type="EMBL" id="ANZ45542.1"/>
    </source>
</evidence>
<dbReference type="KEGG" id="cpor:BED41_10940"/>
<evidence type="ECO:0000256" key="2">
    <source>
        <dbReference type="ARBA" id="ARBA00022643"/>
    </source>
</evidence>
<accession>A0A1B2I6D8</accession>
<evidence type="ECO:0000313" key="5">
    <source>
        <dbReference type="Proteomes" id="UP000093044"/>
    </source>
</evidence>
<evidence type="ECO:0000256" key="1">
    <source>
        <dbReference type="ARBA" id="ARBA00022630"/>
    </source>
</evidence>
<organism evidence="4 5">
    <name type="scientific">Cloacibacillus porcorum</name>
    <dbReference type="NCBI Taxonomy" id="1197717"/>
    <lineage>
        <taxon>Bacteria</taxon>
        <taxon>Thermotogati</taxon>
        <taxon>Synergistota</taxon>
        <taxon>Synergistia</taxon>
        <taxon>Synergistales</taxon>
        <taxon>Synergistaceae</taxon>
        <taxon>Cloacibacillus</taxon>
    </lineage>
</organism>
<dbReference type="InterPro" id="IPR051796">
    <property type="entry name" value="ISF_SsuE-like"/>
</dbReference>
<sequence length="187" mass="20490">MGDKKILTMLLGSPRKGGNSETLADALAAGAAEKGYEVRKVRLAGMTLKGCLDCRRCWSTGTPCVQRDDMDKVYADIEAADTVALVSPLYFFTWSAQIKPIFDRLLPFYAKESPRVIKDKKTLLLSVAGDNEAEVFDGLLATYRLTANYLGWENAGEVCAHGIYTRGEMEEKGAAWLEAAKELGRGL</sequence>
<dbReference type="GO" id="GO:0016491">
    <property type="term" value="F:oxidoreductase activity"/>
    <property type="evidence" value="ECO:0007669"/>
    <property type="project" value="InterPro"/>
</dbReference>
<dbReference type="RefSeq" id="WP_066746020.1">
    <property type="nucleotide sequence ID" value="NZ_CP016757.1"/>
</dbReference>
<dbReference type="GeneID" id="83058363"/>
<gene>
    <name evidence="4" type="ORF">BED41_10940</name>
</gene>
<dbReference type="InterPro" id="IPR005025">
    <property type="entry name" value="FMN_Rdtase-like_dom"/>
</dbReference>
<dbReference type="STRING" id="1197717.BED41_10940"/>
<feature type="domain" description="NADPH-dependent FMN reductase-like" evidence="3">
    <location>
        <begin position="9"/>
        <end position="131"/>
    </location>
</feature>
<protein>
    <submittedName>
        <fullName evidence="4">NADPH-dependent FMN reductase</fullName>
    </submittedName>
</protein>
<reference evidence="4" key="1">
    <citation type="submission" date="2016-08" db="EMBL/GenBank/DDBJ databases">
        <title>Complete genome of Cloacibacillus porcorum.</title>
        <authorList>
            <person name="Looft T."/>
            <person name="Bayles D.O."/>
            <person name="Alt D.P."/>
        </authorList>
    </citation>
    <scope>NUCLEOTIDE SEQUENCE [LARGE SCALE GENOMIC DNA]</scope>
    <source>
        <strain evidence="4">CL-84</strain>
    </source>
</reference>
<dbReference type="Pfam" id="PF03358">
    <property type="entry name" value="FMN_red"/>
    <property type="match status" value="1"/>
</dbReference>